<proteinExistence type="predicted"/>
<dbReference type="Gene3D" id="3.40.30.10">
    <property type="entry name" value="Glutaredoxin"/>
    <property type="match status" value="1"/>
</dbReference>
<dbReference type="RefSeq" id="WP_191751259.1">
    <property type="nucleotide sequence ID" value="NZ_JACSQZ010000093.1"/>
</dbReference>
<dbReference type="SUPFAM" id="SSF52833">
    <property type="entry name" value="Thioredoxin-like"/>
    <property type="match status" value="1"/>
</dbReference>
<organism evidence="1 2">
    <name type="scientific">Clostridium gallinarum</name>
    <dbReference type="NCBI Taxonomy" id="2762246"/>
    <lineage>
        <taxon>Bacteria</taxon>
        <taxon>Bacillati</taxon>
        <taxon>Bacillota</taxon>
        <taxon>Clostridia</taxon>
        <taxon>Eubacteriales</taxon>
        <taxon>Clostridiaceae</taxon>
        <taxon>Clostridium</taxon>
    </lineage>
</organism>
<reference evidence="1 2" key="1">
    <citation type="submission" date="2020-08" db="EMBL/GenBank/DDBJ databases">
        <title>A Genomic Blueprint of the Chicken Gut Microbiome.</title>
        <authorList>
            <person name="Gilroy R."/>
            <person name="Ravi A."/>
            <person name="Getino M."/>
            <person name="Pursley I."/>
            <person name="Horton D.L."/>
            <person name="Alikhan N.-F."/>
            <person name="Baker D."/>
            <person name="Gharbi K."/>
            <person name="Hall N."/>
            <person name="Watson M."/>
            <person name="Adriaenssens E.M."/>
            <person name="Foster-Nyarko E."/>
            <person name="Jarju S."/>
            <person name="Secka A."/>
            <person name="Antonio M."/>
            <person name="Oren A."/>
            <person name="Chaudhuri R."/>
            <person name="La Ragione R.M."/>
            <person name="Hildebrand F."/>
            <person name="Pallen M.J."/>
        </authorList>
    </citation>
    <scope>NUCLEOTIDE SEQUENCE [LARGE SCALE GENOMIC DNA]</scope>
    <source>
        <strain evidence="1 2">Sa3CUN1</strain>
    </source>
</reference>
<gene>
    <name evidence="1" type="ORF">H9660_15380</name>
</gene>
<comment type="caution">
    <text evidence="1">The sequence shown here is derived from an EMBL/GenBank/DDBJ whole genome shotgun (WGS) entry which is preliminary data.</text>
</comment>
<name>A0ABR8Q7V7_9CLOT</name>
<dbReference type="InterPro" id="IPR036249">
    <property type="entry name" value="Thioredoxin-like_sf"/>
</dbReference>
<sequence>MKVLFDEDLIATNTYNIMGIPRTIFIDISGNISYDREGIIDEKMLKTNIEKIIQ</sequence>
<protein>
    <submittedName>
        <fullName evidence="1">Uncharacterized protein</fullName>
    </submittedName>
</protein>
<dbReference type="EMBL" id="JACSQZ010000093">
    <property type="protein sequence ID" value="MBD7916517.1"/>
    <property type="molecule type" value="Genomic_DNA"/>
</dbReference>
<evidence type="ECO:0000313" key="1">
    <source>
        <dbReference type="EMBL" id="MBD7916517.1"/>
    </source>
</evidence>
<evidence type="ECO:0000313" key="2">
    <source>
        <dbReference type="Proteomes" id="UP000640335"/>
    </source>
</evidence>
<keyword evidence="2" id="KW-1185">Reference proteome</keyword>
<accession>A0ABR8Q7V7</accession>
<dbReference type="Proteomes" id="UP000640335">
    <property type="component" value="Unassembled WGS sequence"/>
</dbReference>